<dbReference type="Pfam" id="PF14244">
    <property type="entry name" value="Retrotran_gag_3"/>
    <property type="match status" value="1"/>
</dbReference>
<feature type="compositionally biased region" description="Low complexity" evidence="1">
    <location>
        <begin position="356"/>
        <end position="369"/>
    </location>
</feature>
<accession>A0AAV2CCY8</accession>
<reference evidence="3 4" key="1">
    <citation type="submission" date="2024-04" db="EMBL/GenBank/DDBJ databases">
        <authorList>
            <person name="Fracassetti M."/>
        </authorList>
    </citation>
    <scope>NUCLEOTIDE SEQUENCE [LARGE SCALE GENOMIC DNA]</scope>
</reference>
<evidence type="ECO:0000313" key="4">
    <source>
        <dbReference type="Proteomes" id="UP001497516"/>
    </source>
</evidence>
<protein>
    <recommendedName>
        <fullName evidence="2">Retrotransposon Copia-like N-terminal domain-containing protein</fullName>
    </recommendedName>
</protein>
<name>A0AAV2CCY8_9ROSI</name>
<proteinExistence type="predicted"/>
<feature type="region of interest" description="Disordered" evidence="1">
    <location>
        <begin position="356"/>
        <end position="387"/>
    </location>
</feature>
<organism evidence="3 4">
    <name type="scientific">Linum trigynum</name>
    <dbReference type="NCBI Taxonomy" id="586398"/>
    <lineage>
        <taxon>Eukaryota</taxon>
        <taxon>Viridiplantae</taxon>
        <taxon>Streptophyta</taxon>
        <taxon>Embryophyta</taxon>
        <taxon>Tracheophyta</taxon>
        <taxon>Spermatophyta</taxon>
        <taxon>Magnoliopsida</taxon>
        <taxon>eudicotyledons</taxon>
        <taxon>Gunneridae</taxon>
        <taxon>Pentapetalae</taxon>
        <taxon>rosids</taxon>
        <taxon>fabids</taxon>
        <taxon>Malpighiales</taxon>
        <taxon>Linaceae</taxon>
        <taxon>Linum</taxon>
    </lineage>
</organism>
<dbReference type="PANTHER" id="PTHR37610:SF40">
    <property type="entry name" value="OS01G0909600 PROTEIN"/>
    <property type="match status" value="1"/>
</dbReference>
<evidence type="ECO:0000313" key="3">
    <source>
        <dbReference type="EMBL" id="CAL1353736.1"/>
    </source>
</evidence>
<dbReference type="EMBL" id="OZ034813">
    <property type="protein sequence ID" value="CAL1353736.1"/>
    <property type="molecule type" value="Genomic_DNA"/>
</dbReference>
<feature type="domain" description="Retrotransposon Copia-like N-terminal" evidence="2">
    <location>
        <begin position="38"/>
        <end position="74"/>
    </location>
</feature>
<dbReference type="Proteomes" id="UP001497516">
    <property type="component" value="Chromosome 1"/>
</dbReference>
<sequence length="387" mass="42344">MATEASSNSSSSTTVATPPLTTVTNPFYINPNEALSFPIKLTGTTNYNLWSRTVRVALKSKNKLGFITGSIPIPDPKDASYQSWEQSNTTVYFLILGSLDPSLVNIVSSQDNSKLLWDDLRQHYGQADNISISDLQTVVYTLKQGNKSVNQFYSELKGFLEELVQLLTIPSCECGGEHRDRKVSCVTETTAKKYRENEFVTRFITGLNETYGGVKTNLLMMVPLPTMETSFHYAIQHERQVSRPGQQAQVDFVALLANNQAKGKGNAKGTQGTLFCRYCKKDNHVISDCYKLKRKNKETGSSSGFAGQLQGIEVLGGGILPKPETRTLPETTDSFTSITLSNDDIGRLQRILNLFGSPSSPTSLGSPGTALTGRGGKQSGPVKTRTD</sequence>
<dbReference type="InterPro" id="IPR029472">
    <property type="entry name" value="Copia-like_N"/>
</dbReference>
<gene>
    <name evidence="3" type="ORF">LTRI10_LOCUS1611</name>
</gene>
<keyword evidence="4" id="KW-1185">Reference proteome</keyword>
<evidence type="ECO:0000256" key="1">
    <source>
        <dbReference type="SAM" id="MobiDB-lite"/>
    </source>
</evidence>
<dbReference type="AlphaFoldDB" id="A0AAV2CCY8"/>
<evidence type="ECO:0000259" key="2">
    <source>
        <dbReference type="Pfam" id="PF14244"/>
    </source>
</evidence>
<dbReference type="PANTHER" id="PTHR37610">
    <property type="entry name" value="CCHC-TYPE DOMAIN-CONTAINING PROTEIN"/>
    <property type="match status" value="1"/>
</dbReference>